<dbReference type="InterPro" id="IPR011335">
    <property type="entry name" value="Restrct_endonuc-II-like"/>
</dbReference>
<dbReference type="EMBL" id="CP159373">
    <property type="protein sequence ID" value="XCN74965.1"/>
    <property type="molecule type" value="Genomic_DNA"/>
</dbReference>
<dbReference type="InterPro" id="IPR008538">
    <property type="entry name" value="Uma2"/>
</dbReference>
<dbReference type="PANTHER" id="PTHR34107:SF4">
    <property type="entry name" value="SLL1222 PROTEIN"/>
    <property type="match status" value="1"/>
</dbReference>
<evidence type="ECO:0000313" key="2">
    <source>
        <dbReference type="EMBL" id="XCN74965.1"/>
    </source>
</evidence>
<reference evidence="2" key="2">
    <citation type="submission" date="2024-06" db="EMBL/GenBank/DDBJ databases">
        <authorList>
            <person name="Plum-Jensen L.E."/>
            <person name="Schramm A."/>
            <person name="Marshall I.P.G."/>
        </authorList>
    </citation>
    <scope>NUCLEOTIDE SEQUENCE</scope>
    <source>
        <strain evidence="2">Rat1</strain>
    </source>
</reference>
<dbReference type="Pfam" id="PF05685">
    <property type="entry name" value="Uma2"/>
    <property type="match status" value="1"/>
</dbReference>
<protein>
    <submittedName>
        <fullName evidence="2">Uma2 family endonuclease</fullName>
    </submittedName>
</protein>
<dbReference type="Gene3D" id="3.90.1570.10">
    <property type="entry name" value="tt1808, chain A"/>
    <property type="match status" value="1"/>
</dbReference>
<keyword evidence="2" id="KW-0378">Hydrolase</keyword>
<gene>
    <name evidence="2" type="ORF">Q3M24_09580</name>
</gene>
<dbReference type="SUPFAM" id="SSF52980">
    <property type="entry name" value="Restriction endonuclease-like"/>
    <property type="match status" value="1"/>
</dbReference>
<proteinExistence type="predicted"/>
<dbReference type="AlphaFoldDB" id="A0AAU8LZF6"/>
<evidence type="ECO:0000259" key="1">
    <source>
        <dbReference type="Pfam" id="PF05685"/>
    </source>
</evidence>
<dbReference type="GO" id="GO:0004519">
    <property type="term" value="F:endonuclease activity"/>
    <property type="evidence" value="ECO:0007669"/>
    <property type="project" value="UniProtKB-KW"/>
</dbReference>
<organism evidence="2">
    <name type="scientific">Candidatus Electrothrix aestuarii</name>
    <dbReference type="NCBI Taxonomy" id="3062594"/>
    <lineage>
        <taxon>Bacteria</taxon>
        <taxon>Pseudomonadati</taxon>
        <taxon>Thermodesulfobacteriota</taxon>
        <taxon>Desulfobulbia</taxon>
        <taxon>Desulfobulbales</taxon>
        <taxon>Desulfobulbaceae</taxon>
        <taxon>Candidatus Electrothrix</taxon>
    </lineage>
</organism>
<feature type="domain" description="Putative restriction endonuclease" evidence="1">
    <location>
        <begin position="25"/>
        <end position="152"/>
    </location>
</feature>
<name>A0AAU8LZF6_9BACT</name>
<dbReference type="PANTHER" id="PTHR34107">
    <property type="entry name" value="SLL0198 PROTEIN-RELATED"/>
    <property type="match status" value="1"/>
</dbReference>
<reference evidence="2" key="1">
    <citation type="journal article" date="2024" name="Syst. Appl. Microbiol.">
        <title>First single-strain enrichments of Electrothrix cable bacteria, description of E. aestuarii sp. nov. and E. rattekaaiensis sp. nov., and proposal of a cable bacteria taxonomy following the rules of the SeqCode.</title>
        <authorList>
            <person name="Plum-Jensen L.E."/>
            <person name="Schramm A."/>
            <person name="Marshall I.P.G."/>
        </authorList>
    </citation>
    <scope>NUCLEOTIDE SEQUENCE</scope>
    <source>
        <strain evidence="2">Rat1</strain>
    </source>
</reference>
<dbReference type="KEGG" id="eaj:Q3M24_09580"/>
<keyword evidence="2" id="KW-0255">Endonuclease</keyword>
<sequence length="158" mass="17579">MDWAGVINNPFLRDLPFKIELNKWGKILMSPASNHHGMLKSKVAFFLHSKLSGGQIIMSCSIQTEDGVKVADVAWGSDDFMQRNGIATPYQEAPEICIEIVGPSNSRGEMEEKIQLYLTAGAQEVWICRDDGTVSHFTAEGQRSQSRFVEEEVSLKCA</sequence>
<dbReference type="InterPro" id="IPR012296">
    <property type="entry name" value="Nuclease_put_TT1808"/>
</dbReference>
<keyword evidence="2" id="KW-0540">Nuclease</keyword>
<accession>A0AAU8LZF6</accession>
<dbReference type="CDD" id="cd06260">
    <property type="entry name" value="DUF820-like"/>
    <property type="match status" value="1"/>
</dbReference>